<dbReference type="InterPro" id="IPR002464">
    <property type="entry name" value="DNA/RNA_helicase_DEAH_CS"/>
</dbReference>
<evidence type="ECO:0000256" key="9">
    <source>
        <dbReference type="PROSITE-ProRule" id="PRU00266"/>
    </source>
</evidence>
<dbReference type="Proteomes" id="UP000887575">
    <property type="component" value="Unassembled WGS sequence"/>
</dbReference>
<evidence type="ECO:0000259" key="12">
    <source>
        <dbReference type="PROSITE" id="PS50011"/>
    </source>
</evidence>
<feature type="compositionally biased region" description="Gly residues" evidence="11">
    <location>
        <begin position="1743"/>
        <end position="1760"/>
    </location>
</feature>
<dbReference type="PROSITE" id="PS00690">
    <property type="entry name" value="DEAH_ATP_HELICASE"/>
    <property type="match status" value="1"/>
</dbReference>
<dbReference type="PROSITE" id="PS50137">
    <property type="entry name" value="DS_RBD"/>
    <property type="match status" value="2"/>
</dbReference>
<dbReference type="GO" id="GO:0005730">
    <property type="term" value="C:nucleolus"/>
    <property type="evidence" value="ECO:0007669"/>
    <property type="project" value="TreeGrafter"/>
</dbReference>
<dbReference type="GO" id="GO:0005524">
    <property type="term" value="F:ATP binding"/>
    <property type="evidence" value="ECO:0007669"/>
    <property type="project" value="UniProtKB-UniRule"/>
</dbReference>
<evidence type="ECO:0000313" key="16">
    <source>
        <dbReference type="Proteomes" id="UP000887575"/>
    </source>
</evidence>
<comment type="similarity">
    <text evidence="1">Belongs to the DEAD box helicase family. DEAH subfamily.</text>
</comment>
<protein>
    <recommendedName>
        <fullName evidence="2">RNA helicase</fullName>
        <ecNumber evidence="2">3.6.4.13</ecNumber>
    </recommendedName>
</protein>
<evidence type="ECO:0000256" key="7">
    <source>
        <dbReference type="ARBA" id="ARBA00022884"/>
    </source>
</evidence>
<dbReference type="PANTHER" id="PTHR18934">
    <property type="entry name" value="ATP-DEPENDENT RNA HELICASE"/>
    <property type="match status" value="1"/>
</dbReference>
<dbReference type="GO" id="GO:0003725">
    <property type="term" value="F:double-stranded RNA binding"/>
    <property type="evidence" value="ECO:0007669"/>
    <property type="project" value="InterPro"/>
</dbReference>
<dbReference type="InterPro" id="IPR007502">
    <property type="entry name" value="Helicase-assoc_dom"/>
</dbReference>
<evidence type="ECO:0000256" key="2">
    <source>
        <dbReference type="ARBA" id="ARBA00012552"/>
    </source>
</evidence>
<dbReference type="SMART" id="SM00358">
    <property type="entry name" value="DSRM"/>
    <property type="match status" value="2"/>
</dbReference>
<feature type="domain" description="Protein kinase" evidence="12">
    <location>
        <begin position="55"/>
        <end position="358"/>
    </location>
</feature>
<dbReference type="InterPro" id="IPR017441">
    <property type="entry name" value="Protein_kinase_ATP_BS"/>
</dbReference>
<dbReference type="Pfam" id="PF04408">
    <property type="entry name" value="WHD_HA2"/>
    <property type="match status" value="1"/>
</dbReference>
<organism evidence="16 17">
    <name type="scientific">Mesorhabditis belari</name>
    <dbReference type="NCBI Taxonomy" id="2138241"/>
    <lineage>
        <taxon>Eukaryota</taxon>
        <taxon>Metazoa</taxon>
        <taxon>Ecdysozoa</taxon>
        <taxon>Nematoda</taxon>
        <taxon>Chromadorea</taxon>
        <taxon>Rhabditida</taxon>
        <taxon>Rhabditina</taxon>
        <taxon>Rhabditomorpha</taxon>
        <taxon>Rhabditoidea</taxon>
        <taxon>Rhabditidae</taxon>
        <taxon>Mesorhabditinae</taxon>
        <taxon>Mesorhabditis</taxon>
    </lineage>
</organism>
<dbReference type="WBParaSite" id="MBELARI_LOCUS17568">
    <property type="protein sequence ID" value="MBELARI_LOCUS17568"/>
    <property type="gene ID" value="MBELARI_LOCUS17568"/>
</dbReference>
<dbReference type="EC" id="3.6.4.13" evidence="2"/>
<dbReference type="Pfam" id="PF00069">
    <property type="entry name" value="Pkinase"/>
    <property type="match status" value="1"/>
</dbReference>
<dbReference type="PROSITE" id="PS51194">
    <property type="entry name" value="HELICASE_CTER"/>
    <property type="match status" value="1"/>
</dbReference>
<dbReference type="Gene3D" id="1.20.120.1080">
    <property type="match status" value="1"/>
</dbReference>
<dbReference type="SMART" id="SM00490">
    <property type="entry name" value="HELICc"/>
    <property type="match status" value="1"/>
</dbReference>
<dbReference type="InterPro" id="IPR014720">
    <property type="entry name" value="dsRBD_dom"/>
</dbReference>
<evidence type="ECO:0000256" key="11">
    <source>
        <dbReference type="SAM" id="MobiDB-lite"/>
    </source>
</evidence>
<dbReference type="PROSITE" id="PS00107">
    <property type="entry name" value="PROTEIN_KINASE_ATP"/>
    <property type="match status" value="1"/>
</dbReference>
<keyword evidence="3 10" id="KW-0547">Nucleotide-binding</keyword>
<evidence type="ECO:0000313" key="17">
    <source>
        <dbReference type="WBParaSite" id="MBELARI_LOCUS17568"/>
    </source>
</evidence>
<accession>A0AAF3ETS9</accession>
<dbReference type="Pfam" id="PF00035">
    <property type="entry name" value="dsrm"/>
    <property type="match status" value="2"/>
</dbReference>
<dbReference type="GO" id="GO:0016887">
    <property type="term" value="F:ATP hydrolysis activity"/>
    <property type="evidence" value="ECO:0007669"/>
    <property type="project" value="TreeGrafter"/>
</dbReference>
<dbReference type="GO" id="GO:1990904">
    <property type="term" value="C:ribonucleoprotein complex"/>
    <property type="evidence" value="ECO:0007669"/>
    <property type="project" value="TreeGrafter"/>
</dbReference>
<keyword evidence="7 9" id="KW-0694">RNA-binding</keyword>
<comment type="similarity">
    <text evidence="8">Belongs to the DExH box helicase family.</text>
</comment>
<evidence type="ECO:0000256" key="4">
    <source>
        <dbReference type="ARBA" id="ARBA00022801"/>
    </source>
</evidence>
<evidence type="ECO:0000259" key="15">
    <source>
        <dbReference type="PROSITE" id="PS51194"/>
    </source>
</evidence>
<feature type="binding site" evidence="10">
    <location>
        <position position="84"/>
    </location>
    <ligand>
        <name>ATP</name>
        <dbReference type="ChEBI" id="CHEBI:30616"/>
    </ligand>
</feature>
<feature type="domain" description="Helicase C-terminal" evidence="15">
    <location>
        <begin position="1147"/>
        <end position="1320"/>
    </location>
</feature>
<dbReference type="PROSITE" id="PS51192">
    <property type="entry name" value="HELICASE_ATP_BIND_1"/>
    <property type="match status" value="1"/>
</dbReference>
<feature type="compositionally biased region" description="Gly residues" evidence="11">
    <location>
        <begin position="1702"/>
        <end position="1712"/>
    </location>
</feature>
<sequence length="1947" mass="217067">MPSDKRRKKKSTDRGKNRIASINSKQTTMESEIKRNVSDIKRPIKRTGSLFERKYEIVKVIGRGAFGETYQAIQQRNREAVAIKIVDKGKDGKRSVLEQEILRKLSVHTNFPRLIASGSSKLSHMSINYFVMELLGENLSTLRKKRADNRFKPETVLRIGIQGLHGLETLHKNGYIHRDVKPPNMCIGWSGAKVRIVHLIDFGLARIKKLDKDDYKRRAFAAFKGTVRYVSTNVHERRAQHPIDDLLSLYYSLCELAEGKLPWRDFSDQDQVYQSKRRHKGDLTKHMPQSFLNLYKMIDGEDFIDSPDYENMKDLLKKLLPKGFVEANTPYEWEEVDEPKDTTAATQKVNSNKKAENLKKGETKQVLRLPDESQALKPHGSTKNQSPYQKIRAEIEKRTQQTKTPEPVAQTSKDEYVQKTFTPLTKPKSTTTVAATQLPSQNTQTISSPITTPNIVDEKTLAALPSSSIQSLYFPQSFQGKRSTRLIGSRKSPAVNYIAKLIEPTMILYLLHLHVRKVAAMSNNAKEFLHTWLSKKKTGQTPNYNISSICRNGVQRFKCELRVTGHSYVGLGNSQSKKDAATNAAMDFCNYMVRQELIQQNELPSFSASSLEATSAPIMPGGSCFAPPIQSRSEMGYGDNISSNGTQSNFTVNRSEHEKYVQQKVEEVAKSESVDFRAELHGGWTMDNSKQAINEFLSKLKLPAVTYNPRKMEGGNAGTFVCEVHVRLPQFNKTVTGRGQGSTKKVCEAQCAVNLVRQLFHMKLIKEYSGVRVKRTATNLEPINIPEDRALFERVLHYVNRRGLQPVVPDQSATSELPQNLLIDVKLTAFPDSEAFPGGSISWAPAQQNWNPWRACNIDTPPLAFQSLADISNGLAEEEQNKHLDPDVQQKRYELPVHKYRQQLLQTIEHNQVTLIKGETGCGKSTQVAQYLLEHYIQQGRGAEFAAFVSQPRRISAISLAERVAVERGEDLGYSVGYSVRFDGISPRPYGALMFCTVGVLLRKMESGLRGISHVFIDEIHERDINTDFILIVLREMSREYKDLRIILMSATIDTKMFQSYFGGCPIVEMEGRTFPVQQFFIEDILRNLQFMPEKRSKFNDDEMEIEETDESDTKARNLLMDLPPDTSPMVREAMRNLNEREIPFDVIEAILKDIDLRGVDGSILIFLPGWNEIQALMQHLMKNSTFGNTNAYVILPLHSQLSSMEQRKVFGHYGSKRKIIISTNIAETSVTIDDVVFVIDSCKVREKMYTSHNNMVHFATVWASKTNLAQRRGRAGRVREGFAFSLCSKARYQALEEHRMAELLRTPLHEIALTIKLLNLGSIGDFLAKAIEPPPVDTVIEAEVILRELSALDRKSELTDLGRIIARLPIEPVLGRTIVLGCAMGVGAALCDVAAASSFSAPWVFAIKEHSRLNHRQKSLAGRYWSDHVCMIGLHQAYREAVNDGGVQGEQNFCDRYSVSPAILKMCSGAKQQMVDILINQCGYPEDVMYDQHIDANSDDLNLDLVLSLLVQALFILLNKLTALLSKGSVISPWKGEEVQPPSPLLIFTEKVRTKVIACKEISAVSGIQLLLFGTRKVECIGSDIVRLDEMIVLRMNVADAAAIVALRPCIEALLIHSCQNTSSVQTLSEEDAELVSLVRELCAGKFMATIEPAKDHILSDQVSEHVSAPSTRGSFRGRPRGGFSGGGGDGWNNRGDRGGFNRGGFRGGYNGNSNSGGPMFQRGRGGGGGGRGFRPYDQRGRGGGGFRGGPMRGRGGGGAGFDDGVAQIVRGCYEDFFVSTRPPEEVEQCEFSIGNETTLIGITSTTTPVTSVRFCDWNKQDGIEACNGKFYTGSTPNAPGTLAGNREQIAIFCNKEVRTATLTCKSCSRYSGNGECSHKTSSTCSTGRYCVKVKGNAGSNQIDVRGCAQISPYPKTGSYCTRIKSQIGNNANFGLEPTKQEFDGR</sequence>
<evidence type="ECO:0000256" key="3">
    <source>
        <dbReference type="ARBA" id="ARBA00022741"/>
    </source>
</evidence>
<dbReference type="InterPro" id="IPR027417">
    <property type="entry name" value="P-loop_NTPase"/>
</dbReference>
<dbReference type="InterPro" id="IPR048333">
    <property type="entry name" value="HA2_WH"/>
</dbReference>
<dbReference type="PROSITE" id="PS00108">
    <property type="entry name" value="PROTEIN_KINASE_ST"/>
    <property type="match status" value="1"/>
</dbReference>
<dbReference type="InterPro" id="IPR000719">
    <property type="entry name" value="Prot_kinase_dom"/>
</dbReference>
<dbReference type="Pfam" id="PF00271">
    <property type="entry name" value="Helicase_C"/>
    <property type="match status" value="1"/>
</dbReference>
<dbReference type="InterPro" id="IPR001650">
    <property type="entry name" value="Helicase_C-like"/>
</dbReference>
<dbReference type="SUPFAM" id="SSF56112">
    <property type="entry name" value="Protein kinase-like (PK-like)"/>
    <property type="match status" value="1"/>
</dbReference>
<dbReference type="GO" id="GO:0050684">
    <property type="term" value="P:regulation of mRNA processing"/>
    <property type="evidence" value="ECO:0007669"/>
    <property type="project" value="TreeGrafter"/>
</dbReference>
<name>A0AAF3ETS9_9BILA</name>
<dbReference type="SMART" id="SM00847">
    <property type="entry name" value="HA2"/>
    <property type="match status" value="1"/>
</dbReference>
<feature type="compositionally biased region" description="Polar residues" evidence="11">
    <location>
        <begin position="20"/>
        <end position="30"/>
    </location>
</feature>
<feature type="compositionally biased region" description="Basic residues" evidence="11">
    <location>
        <begin position="1"/>
        <end position="11"/>
    </location>
</feature>
<feature type="region of interest" description="Disordered" evidence="11">
    <location>
        <begin position="336"/>
        <end position="364"/>
    </location>
</feature>
<feature type="compositionally biased region" description="Gly residues" evidence="11">
    <location>
        <begin position="1682"/>
        <end position="1692"/>
    </location>
</feature>
<dbReference type="InterPro" id="IPR011009">
    <property type="entry name" value="Kinase-like_dom_sf"/>
</dbReference>
<dbReference type="SUPFAM" id="SSF54768">
    <property type="entry name" value="dsRNA-binding domain-like"/>
    <property type="match status" value="2"/>
</dbReference>
<dbReference type="InterPro" id="IPR014001">
    <property type="entry name" value="Helicase_ATP-bd"/>
</dbReference>
<dbReference type="GO" id="GO:0003724">
    <property type="term" value="F:RNA helicase activity"/>
    <property type="evidence" value="ECO:0007669"/>
    <property type="project" value="UniProtKB-EC"/>
</dbReference>
<dbReference type="Gene3D" id="1.10.510.10">
    <property type="entry name" value="Transferase(Phosphotransferase) domain 1"/>
    <property type="match status" value="1"/>
</dbReference>
<feature type="region of interest" description="Disordered" evidence="11">
    <location>
        <begin position="1663"/>
        <end position="1760"/>
    </location>
</feature>
<dbReference type="Gene3D" id="3.30.160.20">
    <property type="match status" value="2"/>
</dbReference>
<dbReference type="PROSITE" id="PS50011">
    <property type="entry name" value="PROTEIN_KINASE_DOM"/>
    <property type="match status" value="1"/>
</dbReference>
<evidence type="ECO:0000256" key="6">
    <source>
        <dbReference type="ARBA" id="ARBA00022840"/>
    </source>
</evidence>
<dbReference type="Gene3D" id="3.40.50.300">
    <property type="entry name" value="P-loop containing nucleotide triphosphate hydrolases"/>
    <property type="match status" value="2"/>
</dbReference>
<feature type="domain" description="DRBM" evidence="13">
    <location>
        <begin position="688"/>
        <end position="761"/>
    </location>
</feature>
<dbReference type="InterPro" id="IPR008271">
    <property type="entry name" value="Ser/Thr_kinase_AS"/>
</dbReference>
<evidence type="ECO:0000256" key="1">
    <source>
        <dbReference type="ARBA" id="ARBA00008792"/>
    </source>
</evidence>
<evidence type="ECO:0000256" key="10">
    <source>
        <dbReference type="PROSITE-ProRule" id="PRU10141"/>
    </source>
</evidence>
<dbReference type="FunFam" id="3.30.160.20:FF:000028">
    <property type="entry name" value="ATP-dependent RNA helicase A"/>
    <property type="match status" value="1"/>
</dbReference>
<dbReference type="CDD" id="cd18791">
    <property type="entry name" value="SF2_C_RHA"/>
    <property type="match status" value="1"/>
</dbReference>
<feature type="domain" description="Helicase ATP-binding" evidence="14">
    <location>
        <begin position="905"/>
        <end position="1071"/>
    </location>
</feature>
<feature type="compositionally biased region" description="Polar residues" evidence="11">
    <location>
        <begin position="343"/>
        <end position="352"/>
    </location>
</feature>
<keyword evidence="4" id="KW-0378">Hydrolase</keyword>
<dbReference type="GO" id="GO:0004672">
    <property type="term" value="F:protein kinase activity"/>
    <property type="evidence" value="ECO:0007669"/>
    <property type="project" value="InterPro"/>
</dbReference>
<evidence type="ECO:0000259" key="14">
    <source>
        <dbReference type="PROSITE" id="PS51192"/>
    </source>
</evidence>
<dbReference type="GO" id="GO:0045944">
    <property type="term" value="P:positive regulation of transcription by RNA polymerase II"/>
    <property type="evidence" value="ECO:0007669"/>
    <property type="project" value="TreeGrafter"/>
</dbReference>
<dbReference type="SMART" id="SM00220">
    <property type="entry name" value="S_TKc"/>
    <property type="match status" value="1"/>
</dbReference>
<keyword evidence="6 10" id="KW-0067">ATP-binding</keyword>
<dbReference type="SUPFAM" id="SSF52540">
    <property type="entry name" value="P-loop containing nucleoside triphosphate hydrolases"/>
    <property type="match status" value="1"/>
</dbReference>
<dbReference type="InterPro" id="IPR044445">
    <property type="entry name" value="DHX9_DSRM_1"/>
</dbReference>
<reference evidence="17" key="1">
    <citation type="submission" date="2024-02" db="UniProtKB">
        <authorList>
            <consortium name="WormBaseParasite"/>
        </authorList>
    </citation>
    <scope>IDENTIFICATION</scope>
</reference>
<dbReference type="FunFam" id="3.40.50.300:FF:000526">
    <property type="entry name" value="DExH-box ATP-dependent RNA helicase DExH3"/>
    <property type="match status" value="1"/>
</dbReference>
<dbReference type="CDD" id="cd19854">
    <property type="entry name" value="DSRM_DHX9_rpt1"/>
    <property type="match status" value="1"/>
</dbReference>
<keyword evidence="16" id="KW-1185">Reference proteome</keyword>
<evidence type="ECO:0000256" key="5">
    <source>
        <dbReference type="ARBA" id="ARBA00022806"/>
    </source>
</evidence>
<feature type="compositionally biased region" description="Gly residues" evidence="11">
    <location>
        <begin position="1725"/>
        <end position="1734"/>
    </location>
</feature>
<proteinExistence type="inferred from homology"/>
<feature type="compositionally biased region" description="Basic and acidic residues" evidence="11">
    <location>
        <begin position="353"/>
        <end position="364"/>
    </location>
</feature>
<evidence type="ECO:0000259" key="13">
    <source>
        <dbReference type="PROSITE" id="PS50137"/>
    </source>
</evidence>
<dbReference type="PANTHER" id="PTHR18934:SF119">
    <property type="entry name" value="ATP-DEPENDENT RNA HELICASE A"/>
    <property type="match status" value="1"/>
</dbReference>
<feature type="region of interest" description="Disordered" evidence="11">
    <location>
        <begin position="1"/>
        <end position="34"/>
    </location>
</feature>
<dbReference type="SMART" id="SM00487">
    <property type="entry name" value="DEXDc"/>
    <property type="match status" value="1"/>
</dbReference>
<feature type="domain" description="DRBM" evidence="13">
    <location>
        <begin position="524"/>
        <end position="594"/>
    </location>
</feature>
<dbReference type="GO" id="GO:0043138">
    <property type="term" value="F:3'-5' DNA helicase activity"/>
    <property type="evidence" value="ECO:0007669"/>
    <property type="project" value="TreeGrafter"/>
</dbReference>
<evidence type="ECO:0000256" key="8">
    <source>
        <dbReference type="ARBA" id="ARBA00060772"/>
    </source>
</evidence>
<keyword evidence="5" id="KW-0347">Helicase</keyword>